<name>A0ABC8R343_9AQUA</name>
<evidence type="ECO:0000313" key="2">
    <source>
        <dbReference type="Proteomes" id="UP001642360"/>
    </source>
</evidence>
<dbReference type="AlphaFoldDB" id="A0ABC8R343"/>
<gene>
    <name evidence="1" type="ORF">ILEXP_LOCUS5043</name>
</gene>
<reference evidence="1 2" key="1">
    <citation type="submission" date="2024-02" db="EMBL/GenBank/DDBJ databases">
        <authorList>
            <person name="Vignale AGUSTIN F."/>
            <person name="Sosa J E."/>
            <person name="Modenutti C."/>
        </authorList>
    </citation>
    <scope>NUCLEOTIDE SEQUENCE [LARGE SCALE GENOMIC DNA]</scope>
</reference>
<proteinExistence type="predicted"/>
<dbReference type="EMBL" id="CAUOFW020000849">
    <property type="protein sequence ID" value="CAK9137985.1"/>
    <property type="molecule type" value="Genomic_DNA"/>
</dbReference>
<evidence type="ECO:0000313" key="1">
    <source>
        <dbReference type="EMBL" id="CAK9137985.1"/>
    </source>
</evidence>
<organism evidence="1 2">
    <name type="scientific">Ilex paraguariensis</name>
    <name type="common">yerba mate</name>
    <dbReference type="NCBI Taxonomy" id="185542"/>
    <lineage>
        <taxon>Eukaryota</taxon>
        <taxon>Viridiplantae</taxon>
        <taxon>Streptophyta</taxon>
        <taxon>Embryophyta</taxon>
        <taxon>Tracheophyta</taxon>
        <taxon>Spermatophyta</taxon>
        <taxon>Magnoliopsida</taxon>
        <taxon>eudicotyledons</taxon>
        <taxon>Gunneridae</taxon>
        <taxon>Pentapetalae</taxon>
        <taxon>asterids</taxon>
        <taxon>campanulids</taxon>
        <taxon>Aquifoliales</taxon>
        <taxon>Aquifoliaceae</taxon>
        <taxon>Ilex</taxon>
    </lineage>
</organism>
<comment type="caution">
    <text evidence="1">The sequence shown here is derived from an EMBL/GenBank/DDBJ whole genome shotgun (WGS) entry which is preliminary data.</text>
</comment>
<dbReference type="Proteomes" id="UP001642360">
    <property type="component" value="Unassembled WGS sequence"/>
</dbReference>
<protein>
    <submittedName>
        <fullName evidence="1">Uncharacterized protein</fullName>
    </submittedName>
</protein>
<accession>A0ABC8R343</accession>
<keyword evidence="2" id="KW-1185">Reference proteome</keyword>
<sequence length="79" mass="8880">MDLNSVKLTISKSNLAFGNGMAAAARGYQKEKEAEKREALKKEGHGECKDRTEGFFLGDVAGSDKVICHFYKQKFYRCK</sequence>